<dbReference type="CDD" id="cd12107">
    <property type="entry name" value="Hemerythrin"/>
    <property type="match status" value="1"/>
</dbReference>
<keyword evidence="7" id="KW-1185">Reference proteome</keyword>
<evidence type="ECO:0000256" key="1">
    <source>
        <dbReference type="ARBA" id="ARBA00010587"/>
    </source>
</evidence>
<dbReference type="InterPro" id="IPR035938">
    <property type="entry name" value="Hemerythrin-like_sf"/>
</dbReference>
<sequence length="131" mass="15097">MHKKIIWDQSFETGIAEIDTQHQRLVEIINSLADGIGHVSMDDLHNILTQLKEYANYHFRTEETLMEAAGYAGLEEHRDEHLAFVDQILLFDLDVILASEGLAWDMFHFLRGWLTNHILVVDKKFSTAMSA</sequence>
<feature type="domain" description="Hemerythrin-like" evidence="5">
    <location>
        <begin position="13"/>
        <end position="125"/>
    </location>
</feature>
<protein>
    <submittedName>
        <fullName evidence="6">Hemerythrin</fullName>
    </submittedName>
</protein>
<evidence type="ECO:0000313" key="6">
    <source>
        <dbReference type="EMBL" id="SFJ96190.1"/>
    </source>
</evidence>
<evidence type="ECO:0000259" key="5">
    <source>
        <dbReference type="Pfam" id="PF01814"/>
    </source>
</evidence>
<dbReference type="InterPro" id="IPR012312">
    <property type="entry name" value="Hemerythrin-like"/>
</dbReference>
<name>A0A1I3VLZ8_9BACT</name>
<organism evidence="6 7">
    <name type="scientific">Desulfomicrobium apsheronum</name>
    <dbReference type="NCBI Taxonomy" id="52560"/>
    <lineage>
        <taxon>Bacteria</taxon>
        <taxon>Pseudomonadati</taxon>
        <taxon>Thermodesulfobacteriota</taxon>
        <taxon>Desulfovibrionia</taxon>
        <taxon>Desulfovibrionales</taxon>
        <taxon>Desulfomicrobiaceae</taxon>
        <taxon>Desulfomicrobium</taxon>
    </lineage>
</organism>
<dbReference type="GO" id="GO:0046872">
    <property type="term" value="F:metal ion binding"/>
    <property type="evidence" value="ECO:0007669"/>
    <property type="project" value="UniProtKB-KW"/>
</dbReference>
<dbReference type="InterPro" id="IPR016131">
    <property type="entry name" value="Haemerythrin_Fe_BS"/>
</dbReference>
<dbReference type="Proteomes" id="UP000198635">
    <property type="component" value="Unassembled WGS sequence"/>
</dbReference>
<accession>A0A1I3VLZ8</accession>
<comment type="similarity">
    <text evidence="1">Belongs to the hemerythrin family.</text>
</comment>
<dbReference type="PANTHER" id="PTHR37164:SF1">
    <property type="entry name" value="BACTERIOHEMERYTHRIN"/>
    <property type="match status" value="1"/>
</dbReference>
<dbReference type="PROSITE" id="PS00550">
    <property type="entry name" value="HEMERYTHRINS"/>
    <property type="match status" value="1"/>
</dbReference>
<dbReference type="RefSeq" id="WP_092375404.1">
    <property type="nucleotide sequence ID" value="NZ_FORX01000010.1"/>
</dbReference>
<dbReference type="SUPFAM" id="SSF47188">
    <property type="entry name" value="Hemerythrin-like"/>
    <property type="match status" value="1"/>
</dbReference>
<gene>
    <name evidence="6" type="ORF">SAMN04488082_110120</name>
</gene>
<dbReference type="PANTHER" id="PTHR37164">
    <property type="entry name" value="BACTERIOHEMERYTHRIN"/>
    <property type="match status" value="1"/>
</dbReference>
<dbReference type="Gene3D" id="1.20.120.50">
    <property type="entry name" value="Hemerythrin-like"/>
    <property type="match status" value="1"/>
</dbReference>
<dbReference type="NCBIfam" id="TIGR02481">
    <property type="entry name" value="hemeryth_dom"/>
    <property type="match status" value="1"/>
</dbReference>
<evidence type="ECO:0000256" key="3">
    <source>
        <dbReference type="ARBA" id="ARBA00022723"/>
    </source>
</evidence>
<reference evidence="7" key="1">
    <citation type="submission" date="2016-10" db="EMBL/GenBank/DDBJ databases">
        <authorList>
            <person name="Varghese N."/>
            <person name="Submissions S."/>
        </authorList>
    </citation>
    <scope>NUCLEOTIDE SEQUENCE [LARGE SCALE GENOMIC DNA]</scope>
    <source>
        <strain evidence="7">DSM 5918</strain>
    </source>
</reference>
<evidence type="ECO:0000313" key="7">
    <source>
        <dbReference type="Proteomes" id="UP000198635"/>
    </source>
</evidence>
<dbReference type="NCBIfam" id="NF033749">
    <property type="entry name" value="bact_hemeryth"/>
    <property type="match status" value="1"/>
</dbReference>
<keyword evidence="2" id="KW-0561">Oxygen transport</keyword>
<dbReference type="GO" id="GO:0005344">
    <property type="term" value="F:oxygen carrier activity"/>
    <property type="evidence" value="ECO:0007669"/>
    <property type="project" value="UniProtKB-KW"/>
</dbReference>
<dbReference type="AlphaFoldDB" id="A0A1I3VLZ8"/>
<evidence type="ECO:0000256" key="4">
    <source>
        <dbReference type="ARBA" id="ARBA00023004"/>
    </source>
</evidence>
<dbReference type="Pfam" id="PF01814">
    <property type="entry name" value="Hemerythrin"/>
    <property type="match status" value="1"/>
</dbReference>
<keyword evidence="4" id="KW-0408">Iron</keyword>
<evidence type="ECO:0000256" key="2">
    <source>
        <dbReference type="ARBA" id="ARBA00022621"/>
    </source>
</evidence>
<dbReference type="InterPro" id="IPR050669">
    <property type="entry name" value="Hemerythrin"/>
</dbReference>
<dbReference type="EMBL" id="FORX01000010">
    <property type="protein sequence ID" value="SFJ96190.1"/>
    <property type="molecule type" value="Genomic_DNA"/>
</dbReference>
<keyword evidence="2" id="KW-0813">Transport</keyword>
<dbReference type="STRING" id="52560.SAMN04488082_110120"/>
<keyword evidence="3" id="KW-0479">Metal-binding</keyword>
<dbReference type="InterPro" id="IPR012827">
    <property type="entry name" value="Hemerythrin_metal-bd"/>
</dbReference>
<dbReference type="OrthoDB" id="9774644at2"/>
<proteinExistence type="inferred from homology"/>